<feature type="region of interest" description="Disordered" evidence="1">
    <location>
        <begin position="45"/>
        <end position="102"/>
    </location>
</feature>
<dbReference type="EMBL" id="CP133619">
    <property type="protein sequence ID" value="WMV40546.1"/>
    <property type="molecule type" value="Genomic_DNA"/>
</dbReference>
<sequence length="339" mass="38598">MAAAVGKPLQVDLATKNKTRPICARVKVEVDLLEEFPKRINIELYPKKEEDEDGDKNNTNEDTNEGRVVNKHGDWGHSDNIDNGRKEDGEFREQKKKSYSKRGRLHFKGRMEQVWNPRQKQQKDRMVTVANKFGTLDDNNDTGVGEGNTGGNDMKLGENTIGDKEPYEEQPSNIRQKKKTTREHSELQKIEVRSNKQQYRQDENILTDNQKHRVKTPGSSNLHTKEGTTQKAHTSHSQATSRAENEQESSGSAYCCKGGNEESFGDTVDGRMEQENKRVLTPQKAPKIHQLSQLEIDKKLQEEENDTMEEIIEDISRKGNLSIEQTGQLQGKNKKGVKQ</sequence>
<accession>A0AAF0ZI22</accession>
<feature type="compositionally biased region" description="Polar residues" evidence="1">
    <location>
        <begin position="229"/>
        <end position="252"/>
    </location>
</feature>
<feature type="compositionally biased region" description="Polar residues" evidence="1">
    <location>
        <begin position="322"/>
        <end position="331"/>
    </location>
</feature>
<organism evidence="2 3">
    <name type="scientific">Solanum verrucosum</name>
    <dbReference type="NCBI Taxonomy" id="315347"/>
    <lineage>
        <taxon>Eukaryota</taxon>
        <taxon>Viridiplantae</taxon>
        <taxon>Streptophyta</taxon>
        <taxon>Embryophyta</taxon>
        <taxon>Tracheophyta</taxon>
        <taxon>Spermatophyta</taxon>
        <taxon>Magnoliopsida</taxon>
        <taxon>eudicotyledons</taxon>
        <taxon>Gunneridae</taxon>
        <taxon>Pentapetalae</taxon>
        <taxon>asterids</taxon>
        <taxon>lamiids</taxon>
        <taxon>Solanales</taxon>
        <taxon>Solanaceae</taxon>
        <taxon>Solanoideae</taxon>
        <taxon>Solaneae</taxon>
        <taxon>Solanum</taxon>
    </lineage>
</organism>
<gene>
    <name evidence="2" type="ORF">MTR67_033931</name>
</gene>
<evidence type="ECO:0000313" key="3">
    <source>
        <dbReference type="Proteomes" id="UP001234989"/>
    </source>
</evidence>
<feature type="region of interest" description="Disordered" evidence="1">
    <location>
        <begin position="133"/>
        <end position="269"/>
    </location>
</feature>
<dbReference type="AlphaFoldDB" id="A0AAF0ZI22"/>
<reference evidence="2" key="1">
    <citation type="submission" date="2023-08" db="EMBL/GenBank/DDBJ databases">
        <title>A de novo genome assembly of Solanum verrucosum Schlechtendal, a Mexican diploid species geographically isolated from the other diploid A-genome species in potato relatives.</title>
        <authorList>
            <person name="Hosaka K."/>
        </authorList>
    </citation>
    <scope>NUCLEOTIDE SEQUENCE</scope>
    <source>
        <tissue evidence="2">Young leaves</tissue>
    </source>
</reference>
<dbReference type="Proteomes" id="UP001234989">
    <property type="component" value="Chromosome 8"/>
</dbReference>
<name>A0AAF0ZI22_SOLVR</name>
<feature type="compositionally biased region" description="Basic and acidic residues" evidence="1">
    <location>
        <begin position="45"/>
        <end position="59"/>
    </location>
</feature>
<feature type="compositionally biased region" description="Basic and acidic residues" evidence="1">
    <location>
        <begin position="182"/>
        <end position="203"/>
    </location>
</feature>
<protein>
    <submittedName>
        <fullName evidence="2">Uncharacterized protein</fullName>
    </submittedName>
</protein>
<evidence type="ECO:0000256" key="1">
    <source>
        <dbReference type="SAM" id="MobiDB-lite"/>
    </source>
</evidence>
<feature type="compositionally biased region" description="Basic and acidic residues" evidence="1">
    <location>
        <begin position="71"/>
        <end position="93"/>
    </location>
</feature>
<feature type="region of interest" description="Disordered" evidence="1">
    <location>
        <begin position="315"/>
        <end position="339"/>
    </location>
</feature>
<evidence type="ECO:0000313" key="2">
    <source>
        <dbReference type="EMBL" id="WMV40546.1"/>
    </source>
</evidence>
<keyword evidence="3" id="KW-1185">Reference proteome</keyword>
<proteinExistence type="predicted"/>